<reference evidence="10" key="1">
    <citation type="submission" date="2022-01" db="EMBL/GenBank/DDBJ databases">
        <authorList>
            <person name="Braso-Vives M."/>
        </authorList>
    </citation>
    <scope>NUCLEOTIDE SEQUENCE</scope>
</reference>
<dbReference type="Pfam" id="PF00688">
    <property type="entry name" value="TGFb_propeptide"/>
    <property type="match status" value="1"/>
</dbReference>
<evidence type="ECO:0000256" key="1">
    <source>
        <dbReference type="ARBA" id="ARBA00004613"/>
    </source>
</evidence>
<comment type="similarity">
    <text evidence="2 6">Belongs to the TGF-beta family.</text>
</comment>
<gene>
    <name evidence="10" type="primary">INHBB</name>
    <name evidence="10" type="ORF">BLAG_LOCUS3275</name>
</gene>
<keyword evidence="5" id="KW-1015">Disulfide bond</keyword>
<dbReference type="SUPFAM" id="SSF57501">
    <property type="entry name" value="Cystine-knot cytokines"/>
    <property type="match status" value="1"/>
</dbReference>
<feature type="domain" description="TGF-beta family profile" evidence="9">
    <location>
        <begin position="284"/>
        <end position="415"/>
    </location>
</feature>
<proteinExistence type="inferred from homology"/>
<dbReference type="Proteomes" id="UP000838412">
    <property type="component" value="Chromosome 10"/>
</dbReference>
<evidence type="ECO:0000256" key="6">
    <source>
        <dbReference type="RuleBase" id="RU000354"/>
    </source>
</evidence>
<evidence type="ECO:0000259" key="9">
    <source>
        <dbReference type="PROSITE" id="PS51362"/>
    </source>
</evidence>
<evidence type="ECO:0000313" key="11">
    <source>
        <dbReference type="Proteomes" id="UP000838412"/>
    </source>
</evidence>
<evidence type="ECO:0000256" key="5">
    <source>
        <dbReference type="ARBA" id="ARBA00023157"/>
    </source>
</evidence>
<dbReference type="GO" id="GO:0008083">
    <property type="term" value="F:growth factor activity"/>
    <property type="evidence" value="ECO:0007669"/>
    <property type="project" value="UniProtKB-KW"/>
</dbReference>
<dbReference type="InterPro" id="IPR001111">
    <property type="entry name" value="TGF-b_propeptide"/>
</dbReference>
<keyword evidence="4 6" id="KW-0339">Growth factor</keyword>
<comment type="subcellular location">
    <subcellularLocation>
        <location evidence="1">Secreted</location>
    </subcellularLocation>
</comment>
<name>A0A8J9VY94_BRALA</name>
<accession>A0A8J9VY94</accession>
<dbReference type="GO" id="GO:0007179">
    <property type="term" value="P:transforming growth factor beta receptor signaling pathway"/>
    <property type="evidence" value="ECO:0007669"/>
    <property type="project" value="TreeGrafter"/>
</dbReference>
<evidence type="ECO:0000313" key="10">
    <source>
        <dbReference type="EMBL" id="CAH1238823.1"/>
    </source>
</evidence>
<organism evidence="10 11">
    <name type="scientific">Branchiostoma lanceolatum</name>
    <name type="common">Common lancelet</name>
    <name type="synonym">Amphioxus lanceolatum</name>
    <dbReference type="NCBI Taxonomy" id="7740"/>
    <lineage>
        <taxon>Eukaryota</taxon>
        <taxon>Metazoa</taxon>
        <taxon>Chordata</taxon>
        <taxon>Cephalochordata</taxon>
        <taxon>Leptocardii</taxon>
        <taxon>Amphioxiformes</taxon>
        <taxon>Branchiostomatidae</taxon>
        <taxon>Branchiostoma</taxon>
    </lineage>
</organism>
<evidence type="ECO:0000256" key="4">
    <source>
        <dbReference type="ARBA" id="ARBA00023030"/>
    </source>
</evidence>
<evidence type="ECO:0000256" key="8">
    <source>
        <dbReference type="SAM" id="SignalP"/>
    </source>
</evidence>
<protein>
    <submittedName>
        <fullName evidence="10">INHBB protein</fullName>
    </submittedName>
</protein>
<dbReference type="InterPro" id="IPR001839">
    <property type="entry name" value="TGF-b_C"/>
</dbReference>
<dbReference type="Pfam" id="PF00019">
    <property type="entry name" value="TGF_beta"/>
    <property type="match status" value="1"/>
</dbReference>
<feature type="chain" id="PRO_5035462688" evidence="8">
    <location>
        <begin position="25"/>
        <end position="415"/>
    </location>
</feature>
<feature type="region of interest" description="Disordered" evidence="7">
    <location>
        <begin position="70"/>
        <end position="90"/>
    </location>
</feature>
<dbReference type="PANTHER" id="PTHR11848:SF33">
    <property type="entry name" value="TGF-BETA FAMILY PROFILE DOMAIN-CONTAINING PROTEIN"/>
    <property type="match status" value="1"/>
</dbReference>
<dbReference type="AlphaFoldDB" id="A0A8J9VY94"/>
<keyword evidence="11" id="KW-1185">Reference proteome</keyword>
<keyword evidence="8" id="KW-0732">Signal</keyword>
<dbReference type="InterPro" id="IPR029034">
    <property type="entry name" value="Cystine-knot_cytokine"/>
</dbReference>
<feature type="signal peptide" evidence="8">
    <location>
        <begin position="1"/>
        <end position="24"/>
    </location>
</feature>
<evidence type="ECO:0000256" key="7">
    <source>
        <dbReference type="SAM" id="MobiDB-lite"/>
    </source>
</evidence>
<dbReference type="PROSITE" id="PS51362">
    <property type="entry name" value="TGF_BETA_2"/>
    <property type="match status" value="1"/>
</dbReference>
<dbReference type="GO" id="GO:0042127">
    <property type="term" value="P:regulation of cell population proliferation"/>
    <property type="evidence" value="ECO:0007669"/>
    <property type="project" value="TreeGrafter"/>
</dbReference>
<dbReference type="Gene3D" id="2.10.90.10">
    <property type="entry name" value="Cystine-knot cytokines"/>
    <property type="match status" value="1"/>
</dbReference>
<dbReference type="EMBL" id="OV696695">
    <property type="protein sequence ID" value="CAH1238823.1"/>
    <property type="molecule type" value="Genomic_DNA"/>
</dbReference>
<keyword evidence="3" id="KW-0964">Secreted</keyword>
<dbReference type="CDD" id="cd13752">
    <property type="entry name" value="TGF_beta_INHB"/>
    <property type="match status" value="1"/>
</dbReference>
<dbReference type="InterPro" id="IPR015615">
    <property type="entry name" value="TGF-beta-rel"/>
</dbReference>
<dbReference type="Gene3D" id="2.60.120.970">
    <property type="match status" value="1"/>
</dbReference>
<dbReference type="PROSITE" id="PS00250">
    <property type="entry name" value="TGF_BETA_1"/>
    <property type="match status" value="1"/>
</dbReference>
<dbReference type="GO" id="GO:0005615">
    <property type="term" value="C:extracellular space"/>
    <property type="evidence" value="ECO:0007669"/>
    <property type="project" value="TreeGrafter"/>
</dbReference>
<evidence type="ECO:0000256" key="3">
    <source>
        <dbReference type="ARBA" id="ARBA00022525"/>
    </source>
</evidence>
<dbReference type="SMART" id="SM00204">
    <property type="entry name" value="TGFB"/>
    <property type="match status" value="1"/>
</dbReference>
<dbReference type="OrthoDB" id="6516235at2759"/>
<dbReference type="GO" id="GO:0005125">
    <property type="term" value="F:cytokine activity"/>
    <property type="evidence" value="ECO:0007669"/>
    <property type="project" value="TreeGrafter"/>
</dbReference>
<dbReference type="PANTHER" id="PTHR11848">
    <property type="entry name" value="TGF-BETA FAMILY"/>
    <property type="match status" value="1"/>
</dbReference>
<dbReference type="InterPro" id="IPR017948">
    <property type="entry name" value="TGFb_CS"/>
</dbReference>
<dbReference type="PRINTS" id="PR00669">
    <property type="entry name" value="INHIBINA"/>
</dbReference>
<sequence length="415" mass="47674">MMLSVQLLRLLSLLFLVPNFPSQAIPRNEKRRMSEIYRKEVIKATILDKLGLSREPDQFYSRPLVPRSMPPPLRRLYPRNDRRTRPVRPGQFPRATMYKMIVFPSIDPISNNTDHLRFKLPPTAGNRVISASLSAYHDQPKWRELPSKNDDKVRRHSPFIESLKNYSKVPSSMLVHLEQRAIFGNPGEEKVIRVGSKWVDFRLPGWAEFDVTELTNFWLGSPERNGGLDIRCLSCKRHMRNAPFYTDPDEASERAGNRPFMVLTLEELDEDEGSGVLHMRDPWRHKRDVSSDCDDVDDDNDDFLTSRNDTSPSPRSCCRRSLIVSFKDIGWGGWVMEPEEFDAHYCLGQCASYNLPSPHAAIMDQVVSPMYEMKPCCVPVPGQMRDLLIRYSFDGGKTISTQRIPNIIVDSCGCL</sequence>
<evidence type="ECO:0000256" key="2">
    <source>
        <dbReference type="ARBA" id="ARBA00006656"/>
    </source>
</evidence>